<dbReference type="KEGG" id="noj:EJ995_05820"/>
<dbReference type="RefSeq" id="WP_126446539.1">
    <property type="nucleotide sequence ID" value="NZ_CP034549.1"/>
</dbReference>
<protein>
    <recommendedName>
        <fullName evidence="4">DUF4190 domain-containing protein</fullName>
    </recommendedName>
</protein>
<evidence type="ECO:0000313" key="2">
    <source>
        <dbReference type="EMBL" id="AZQ43768.1"/>
    </source>
</evidence>
<dbReference type="NCBIfam" id="NF040945">
    <property type="entry name" value="CCC_membrane"/>
    <property type="match status" value="1"/>
</dbReference>
<dbReference type="OrthoDB" id="1099888at2"/>
<dbReference type="Proteomes" id="UP000279600">
    <property type="component" value="Chromosome"/>
</dbReference>
<reference evidence="2 3" key="1">
    <citation type="submission" date="2018-12" db="EMBL/GenBank/DDBJ databases">
        <title>Complete genome of Nonlabens sp. MJ115.</title>
        <authorList>
            <person name="Choi H.S."/>
            <person name="Jung J."/>
        </authorList>
    </citation>
    <scope>NUCLEOTIDE SEQUENCE [LARGE SCALE GENOMIC DNA]</scope>
    <source>
        <strain evidence="2 3">MJ115</strain>
    </source>
</reference>
<keyword evidence="3" id="KW-1185">Reference proteome</keyword>
<name>A0A3S9MXA4_9FLAO</name>
<keyword evidence="1" id="KW-1133">Transmembrane helix</keyword>
<keyword evidence="1" id="KW-0472">Membrane</keyword>
<evidence type="ECO:0000256" key="1">
    <source>
        <dbReference type="SAM" id="Phobius"/>
    </source>
</evidence>
<evidence type="ECO:0008006" key="4">
    <source>
        <dbReference type="Google" id="ProtNLM"/>
    </source>
</evidence>
<proteinExistence type="predicted"/>
<dbReference type="AlphaFoldDB" id="A0A3S9MXA4"/>
<accession>A0A3S9MXA4</accession>
<dbReference type="EMBL" id="CP034549">
    <property type="protein sequence ID" value="AZQ43768.1"/>
    <property type="molecule type" value="Genomic_DNA"/>
</dbReference>
<organism evidence="2 3">
    <name type="scientific">Nonlabens ponticola</name>
    <dbReference type="NCBI Taxonomy" id="2496866"/>
    <lineage>
        <taxon>Bacteria</taxon>
        <taxon>Pseudomonadati</taxon>
        <taxon>Bacteroidota</taxon>
        <taxon>Flavobacteriia</taxon>
        <taxon>Flavobacteriales</taxon>
        <taxon>Flavobacteriaceae</taxon>
        <taxon>Nonlabens</taxon>
    </lineage>
</organism>
<feature type="transmembrane region" description="Helical" evidence="1">
    <location>
        <begin position="59"/>
        <end position="80"/>
    </location>
</feature>
<feature type="transmembrane region" description="Helical" evidence="1">
    <location>
        <begin position="12"/>
        <end position="38"/>
    </location>
</feature>
<gene>
    <name evidence="2" type="ORF">EJ995_05820</name>
</gene>
<evidence type="ECO:0000313" key="3">
    <source>
        <dbReference type="Proteomes" id="UP000279600"/>
    </source>
</evidence>
<keyword evidence="1" id="KW-0812">Transmembrane</keyword>
<sequence length="121" mass="13286">MQKLNTTTVYILSIVGFLCCCAWGLGLVAAIIAFVIANKELKKYAENPEQYSNGPAMKTARTVALVSLIVSGLVTAWTAFNYFTTTEEEQLEQTLEIMEMIGVPQEVIDQARADAEASMDE</sequence>